<dbReference type="InterPro" id="IPR045103">
    <property type="entry name" value="RNF5/RNF185-like"/>
</dbReference>
<evidence type="ECO:0000256" key="8">
    <source>
        <dbReference type="ARBA" id="ARBA00022833"/>
    </source>
</evidence>
<evidence type="ECO:0000256" key="5">
    <source>
        <dbReference type="ARBA" id="ARBA00022723"/>
    </source>
</evidence>
<evidence type="ECO:0000256" key="11">
    <source>
        <dbReference type="SAM" id="MobiDB-lite"/>
    </source>
</evidence>
<evidence type="ECO:0000256" key="4">
    <source>
        <dbReference type="ARBA" id="ARBA00022679"/>
    </source>
</evidence>
<dbReference type="InterPro" id="IPR027370">
    <property type="entry name" value="Znf-RING_euk"/>
</dbReference>
<dbReference type="Proteomes" id="UP000324705">
    <property type="component" value="Chromosome 6A"/>
</dbReference>
<evidence type="ECO:0000259" key="12">
    <source>
        <dbReference type="SMART" id="SM00184"/>
    </source>
</evidence>
<evidence type="ECO:0000256" key="3">
    <source>
        <dbReference type="ARBA" id="ARBA00004906"/>
    </source>
</evidence>
<protein>
    <recommendedName>
        <fullName evidence="10">E3 ubiquitin-protein ligase RMA</fullName>
        <ecNumber evidence="10">2.3.2.27</ecNumber>
    </recommendedName>
    <alternativeName>
        <fullName evidence="10">Protein RING membrane-anchor</fullName>
    </alternativeName>
    <alternativeName>
        <fullName evidence="10">RING-type E3 ubiquitin transferase RMA</fullName>
    </alternativeName>
</protein>
<feature type="transmembrane region" description="Helical" evidence="10">
    <location>
        <begin position="178"/>
        <end position="196"/>
    </location>
</feature>
<keyword evidence="6 10" id="KW-0863">Zinc-finger</keyword>
<dbReference type="SUPFAM" id="SSF57850">
    <property type="entry name" value="RING/U-box"/>
    <property type="match status" value="1"/>
</dbReference>
<name>A0A9R1B0Z5_TRITD</name>
<dbReference type="Gramene" id="TRITD6Av1G152160.1">
    <property type="protein sequence ID" value="TRITD6Av1G152160.1"/>
    <property type="gene ID" value="TRITD6Av1G152160"/>
</dbReference>
<dbReference type="PROSITE" id="PS00518">
    <property type="entry name" value="ZF_RING_1"/>
    <property type="match status" value="1"/>
</dbReference>
<reference evidence="13 14" key="1">
    <citation type="submission" date="2017-09" db="EMBL/GenBank/DDBJ databases">
        <authorList>
            <consortium name="International Durum Wheat Genome Sequencing Consortium (IDWGSC)"/>
            <person name="Milanesi L."/>
        </authorList>
    </citation>
    <scope>NUCLEOTIDE SEQUENCE [LARGE SCALE GENOMIC DNA]</scope>
    <source>
        <strain evidence="14">cv. Svevo</strain>
    </source>
</reference>
<evidence type="ECO:0000256" key="7">
    <source>
        <dbReference type="ARBA" id="ARBA00022786"/>
    </source>
</evidence>
<evidence type="ECO:0000313" key="13">
    <source>
        <dbReference type="EMBL" id="VAI47443.1"/>
    </source>
</evidence>
<dbReference type="EC" id="2.3.2.27" evidence="10"/>
<dbReference type="AlphaFoldDB" id="A0A9R1B0Z5"/>
<dbReference type="GO" id="GO:0008270">
    <property type="term" value="F:zinc ion binding"/>
    <property type="evidence" value="ECO:0007669"/>
    <property type="project" value="UniProtKB-KW"/>
</dbReference>
<feature type="domain" description="RING-type" evidence="12">
    <location>
        <begin position="32"/>
        <end position="69"/>
    </location>
</feature>
<keyword evidence="7 10" id="KW-0833">Ubl conjugation pathway</keyword>
<dbReference type="InterPro" id="IPR017907">
    <property type="entry name" value="Znf_RING_CS"/>
</dbReference>
<keyword evidence="10" id="KW-1133">Transmembrane helix</keyword>
<sequence>MNQVSQERDNDPSKRVSGDAPAAAARAGCFDCNICLDFAVEPVVTLCGHLYCWPCIYELHPALPRRPTVHRGAVEQQSAQTSGGSGRRRVIMEPGSPTRSSRHARVGAAQFNIVYPPPPLGYGMNAMNSTSGGVLGGMALALLPWVFGGEAPAPSYPLGELQNLSPRLRRQHMEVERSLHQLLFFLFVFVVLCLLLF</sequence>
<evidence type="ECO:0000256" key="2">
    <source>
        <dbReference type="ARBA" id="ARBA00004308"/>
    </source>
</evidence>
<evidence type="ECO:0000256" key="9">
    <source>
        <dbReference type="ARBA" id="ARBA00023136"/>
    </source>
</evidence>
<keyword evidence="8 10" id="KW-0862">Zinc</keyword>
<keyword evidence="10" id="KW-0812">Transmembrane</keyword>
<organism evidence="13 14">
    <name type="scientific">Triticum turgidum subsp. durum</name>
    <name type="common">Durum wheat</name>
    <name type="synonym">Triticum durum</name>
    <dbReference type="NCBI Taxonomy" id="4567"/>
    <lineage>
        <taxon>Eukaryota</taxon>
        <taxon>Viridiplantae</taxon>
        <taxon>Streptophyta</taxon>
        <taxon>Embryophyta</taxon>
        <taxon>Tracheophyta</taxon>
        <taxon>Spermatophyta</taxon>
        <taxon>Magnoliopsida</taxon>
        <taxon>Liliopsida</taxon>
        <taxon>Poales</taxon>
        <taxon>Poaceae</taxon>
        <taxon>BOP clade</taxon>
        <taxon>Pooideae</taxon>
        <taxon>Triticodae</taxon>
        <taxon>Triticeae</taxon>
        <taxon>Triticinae</taxon>
        <taxon>Triticum</taxon>
    </lineage>
</organism>
<keyword evidence="10" id="KW-0256">Endoplasmic reticulum</keyword>
<keyword evidence="5 10" id="KW-0479">Metal-binding</keyword>
<feature type="region of interest" description="Disordered" evidence="11">
    <location>
        <begin position="70"/>
        <end position="101"/>
    </location>
</feature>
<dbReference type="InterPro" id="IPR001841">
    <property type="entry name" value="Znf_RING"/>
</dbReference>
<comment type="subcellular location">
    <subcellularLocation>
        <location evidence="2">Endomembrane system</location>
    </subcellularLocation>
    <subcellularLocation>
        <location evidence="10">Endoplasmic reticulum membrane</location>
        <topology evidence="10">Single-pass type IV membrane protein</topology>
    </subcellularLocation>
</comment>
<comment type="domain">
    <text evidence="10">The RING-type zinc finger domain is responsible for E3 ligase activity.</text>
</comment>
<keyword evidence="9 10" id="KW-0472">Membrane</keyword>
<dbReference type="GO" id="GO:0005789">
    <property type="term" value="C:endoplasmic reticulum membrane"/>
    <property type="evidence" value="ECO:0007669"/>
    <property type="project" value="UniProtKB-SubCell"/>
</dbReference>
<comment type="pathway">
    <text evidence="3 10">Protein modification; protein ubiquitination.</text>
</comment>
<dbReference type="Gene3D" id="3.30.40.10">
    <property type="entry name" value="Zinc/RING finger domain, C3HC4 (zinc finger)"/>
    <property type="match status" value="1"/>
</dbReference>
<evidence type="ECO:0000256" key="10">
    <source>
        <dbReference type="RuleBase" id="RU369090"/>
    </source>
</evidence>
<accession>A0A9R1B0Z5</accession>
<evidence type="ECO:0000313" key="14">
    <source>
        <dbReference type="Proteomes" id="UP000324705"/>
    </source>
</evidence>
<feature type="transmembrane region" description="Helical" evidence="10">
    <location>
        <begin position="130"/>
        <end position="147"/>
    </location>
</feature>
<comment type="function">
    <text evidence="10">E3 ubiquitin-protein ligase.</text>
</comment>
<dbReference type="PANTHER" id="PTHR12313">
    <property type="entry name" value="E3 UBIQUITIN-PROTEIN LIGASE RNF5-RELATED"/>
    <property type="match status" value="1"/>
</dbReference>
<keyword evidence="14" id="KW-1185">Reference proteome</keyword>
<dbReference type="SMART" id="SM00184">
    <property type="entry name" value="RING"/>
    <property type="match status" value="1"/>
</dbReference>
<dbReference type="EMBL" id="LT934121">
    <property type="protein sequence ID" value="VAI47443.1"/>
    <property type="molecule type" value="Genomic_DNA"/>
</dbReference>
<dbReference type="GO" id="GO:0061630">
    <property type="term" value="F:ubiquitin protein ligase activity"/>
    <property type="evidence" value="ECO:0007669"/>
    <property type="project" value="UniProtKB-UniRule"/>
</dbReference>
<comment type="caution">
    <text evidence="10">Lacks conserved residue(s) required for the propagation of feature annotation.</text>
</comment>
<gene>
    <name evidence="13" type="ORF">TRITD_6Av1G152160</name>
</gene>
<proteinExistence type="predicted"/>
<dbReference type="Pfam" id="PF13445">
    <property type="entry name" value="zf-RING_UBOX"/>
    <property type="match status" value="1"/>
</dbReference>
<comment type="catalytic activity">
    <reaction evidence="1 10">
        <text>S-ubiquitinyl-[E2 ubiquitin-conjugating enzyme]-L-cysteine + [acceptor protein]-L-lysine = [E2 ubiquitin-conjugating enzyme]-L-cysteine + N(6)-ubiquitinyl-[acceptor protein]-L-lysine.</text>
        <dbReference type="EC" id="2.3.2.27"/>
    </reaction>
</comment>
<dbReference type="InterPro" id="IPR013083">
    <property type="entry name" value="Znf_RING/FYVE/PHD"/>
</dbReference>
<evidence type="ECO:0000256" key="6">
    <source>
        <dbReference type="ARBA" id="ARBA00022771"/>
    </source>
</evidence>
<evidence type="ECO:0000256" key="1">
    <source>
        <dbReference type="ARBA" id="ARBA00000900"/>
    </source>
</evidence>
<dbReference type="GO" id="GO:0006511">
    <property type="term" value="P:ubiquitin-dependent protein catabolic process"/>
    <property type="evidence" value="ECO:0007669"/>
    <property type="project" value="UniProtKB-UniRule"/>
</dbReference>
<keyword evidence="4 10" id="KW-0808">Transferase</keyword>